<proteinExistence type="predicted"/>
<evidence type="ECO:0008006" key="3">
    <source>
        <dbReference type="Google" id="ProtNLM"/>
    </source>
</evidence>
<keyword evidence="2" id="KW-1185">Reference proteome</keyword>
<dbReference type="InterPro" id="IPR038573">
    <property type="entry name" value="BrnT_sf"/>
</dbReference>
<dbReference type="AlphaFoldDB" id="A0A564ZGV9"/>
<name>A0A564ZGV9_9BACT</name>
<dbReference type="Gene3D" id="3.10.450.530">
    <property type="entry name" value="Ribonuclease toxin, BrnT, of type II toxin-antitoxin system"/>
    <property type="match status" value="1"/>
</dbReference>
<reference evidence="1 2" key="1">
    <citation type="submission" date="2019-07" db="EMBL/GenBank/DDBJ databases">
        <authorList>
            <person name="Cremers G."/>
        </authorList>
    </citation>
    <scope>NUCLEOTIDE SEQUENCE [LARGE SCALE GENOMIC DNA]</scope>
</reference>
<dbReference type="Proteomes" id="UP000334340">
    <property type="component" value="Unassembled WGS sequence"/>
</dbReference>
<gene>
    <name evidence="1" type="ORF">MELA_00240</name>
</gene>
<protein>
    <recommendedName>
        <fullName evidence="3">BrnT family toxin</fullName>
    </recommendedName>
</protein>
<accession>A0A564ZGV9</accession>
<organism evidence="1 2">
    <name type="scientific">Candidatus Methylomirabilis lanthanidiphila</name>
    <dbReference type="NCBI Taxonomy" id="2211376"/>
    <lineage>
        <taxon>Bacteria</taxon>
        <taxon>Candidatus Methylomirabilota</taxon>
        <taxon>Candidatus Methylomirabilia</taxon>
        <taxon>Candidatus Methylomirabilales</taxon>
        <taxon>Candidatus Methylomirabilaceae</taxon>
        <taxon>Candidatus Methylomirabilis</taxon>
    </lineage>
</organism>
<evidence type="ECO:0000313" key="2">
    <source>
        <dbReference type="Proteomes" id="UP000334340"/>
    </source>
</evidence>
<sequence length="108" mass="12450">MTDPLDRLLGCTGFQWDERNADKNWIKHNVSRAECEEVFFNESLLIASDIKHSGAESGFYALGQTDEGRLLFVVFTLCEKLIRIISSRDMSKREEKEYERAKTQEADA</sequence>
<dbReference type="InterPro" id="IPR007460">
    <property type="entry name" value="BrnT_toxin"/>
</dbReference>
<evidence type="ECO:0000313" key="1">
    <source>
        <dbReference type="EMBL" id="VUZ83882.1"/>
    </source>
</evidence>
<dbReference type="Pfam" id="PF04365">
    <property type="entry name" value="BrnT_toxin"/>
    <property type="match status" value="1"/>
</dbReference>
<dbReference type="EMBL" id="CABIKM010000003">
    <property type="protein sequence ID" value="VUZ83882.1"/>
    <property type="molecule type" value="Genomic_DNA"/>
</dbReference>